<organism evidence="1 2">
    <name type="scientific">Cucurbita argyrosperma subsp. sororia</name>
    <dbReference type="NCBI Taxonomy" id="37648"/>
    <lineage>
        <taxon>Eukaryota</taxon>
        <taxon>Viridiplantae</taxon>
        <taxon>Streptophyta</taxon>
        <taxon>Embryophyta</taxon>
        <taxon>Tracheophyta</taxon>
        <taxon>Spermatophyta</taxon>
        <taxon>Magnoliopsida</taxon>
        <taxon>eudicotyledons</taxon>
        <taxon>Gunneridae</taxon>
        <taxon>Pentapetalae</taxon>
        <taxon>rosids</taxon>
        <taxon>fabids</taxon>
        <taxon>Cucurbitales</taxon>
        <taxon>Cucurbitaceae</taxon>
        <taxon>Cucurbiteae</taxon>
        <taxon>Cucurbita</taxon>
    </lineage>
</organism>
<gene>
    <name evidence="1" type="ORF">SDJN03_26263</name>
</gene>
<dbReference type="EMBL" id="JAGKQH010000017">
    <property type="protein sequence ID" value="KAG6575624.1"/>
    <property type="molecule type" value="Genomic_DNA"/>
</dbReference>
<protein>
    <submittedName>
        <fullName evidence="1">Uncharacterized protein</fullName>
    </submittedName>
</protein>
<name>A0AAV6M6G3_9ROSI</name>
<reference evidence="1 2" key="1">
    <citation type="journal article" date="2021" name="Hortic Res">
        <title>The domestication of Cucurbita argyrosperma as revealed by the genome of its wild relative.</title>
        <authorList>
            <person name="Barrera-Redondo J."/>
            <person name="Sanchez-de la Vega G."/>
            <person name="Aguirre-Liguori J.A."/>
            <person name="Castellanos-Morales G."/>
            <person name="Gutierrez-Guerrero Y.T."/>
            <person name="Aguirre-Dugua X."/>
            <person name="Aguirre-Planter E."/>
            <person name="Tenaillon M.I."/>
            <person name="Lira-Saade R."/>
            <person name="Eguiarte L.E."/>
        </authorList>
    </citation>
    <scope>NUCLEOTIDE SEQUENCE [LARGE SCALE GENOMIC DNA]</scope>
    <source>
        <strain evidence="1">JBR-2021</strain>
    </source>
</reference>
<dbReference type="AlphaFoldDB" id="A0AAV6M6G3"/>
<evidence type="ECO:0000313" key="2">
    <source>
        <dbReference type="Proteomes" id="UP000685013"/>
    </source>
</evidence>
<accession>A0AAV6M6G3</accession>
<keyword evidence="2" id="KW-1185">Reference proteome</keyword>
<proteinExistence type="predicted"/>
<comment type="caution">
    <text evidence="1">The sequence shown here is derived from an EMBL/GenBank/DDBJ whole genome shotgun (WGS) entry which is preliminary data.</text>
</comment>
<evidence type="ECO:0000313" key="1">
    <source>
        <dbReference type="EMBL" id="KAG6575624.1"/>
    </source>
</evidence>
<dbReference type="Proteomes" id="UP000685013">
    <property type="component" value="Chromosome 17"/>
</dbReference>
<feature type="non-terminal residue" evidence="1">
    <location>
        <position position="1"/>
    </location>
</feature>
<sequence>MPSAFFFFFFSQSTNLQAHRQNSITFPPENPTFPTCSDSYSKELDFGYELDFSLPIRELDNEYVEARSAALFSFINL</sequence>